<dbReference type="InterPro" id="IPR059112">
    <property type="entry name" value="CysZ/EI24"/>
</dbReference>
<feature type="transmembrane region" description="Helical" evidence="5">
    <location>
        <begin position="55"/>
        <end position="80"/>
    </location>
</feature>
<evidence type="ECO:0000256" key="1">
    <source>
        <dbReference type="ARBA" id="ARBA00004141"/>
    </source>
</evidence>
<feature type="transmembrane region" description="Helical" evidence="5">
    <location>
        <begin position="20"/>
        <end position="43"/>
    </location>
</feature>
<comment type="subcellular location">
    <subcellularLocation>
        <location evidence="1">Membrane</location>
        <topology evidence="1">Multi-pass membrane protein</topology>
    </subcellularLocation>
</comment>
<evidence type="ECO:0000313" key="7">
    <source>
        <dbReference type="Proteomes" id="UP000522081"/>
    </source>
</evidence>
<keyword evidence="3 5" id="KW-1133">Transmembrane helix</keyword>
<reference evidence="6 7" key="1">
    <citation type="submission" date="2020-07" db="EMBL/GenBank/DDBJ databases">
        <title>Genomic Encyclopedia of Type Strains, Phase IV (KMG-IV): sequencing the most valuable type-strain genomes for metagenomic binning, comparative biology and taxonomic classification.</title>
        <authorList>
            <person name="Goeker M."/>
        </authorList>
    </citation>
    <scope>NUCLEOTIDE SEQUENCE [LARGE SCALE GENOMIC DNA]</scope>
    <source>
        <strain evidence="6 7">DSM 29043</strain>
    </source>
</reference>
<accession>A0A7Y9XW67</accession>
<dbReference type="AlphaFoldDB" id="A0A7Y9XW67"/>
<evidence type="ECO:0000256" key="5">
    <source>
        <dbReference type="SAM" id="Phobius"/>
    </source>
</evidence>
<organism evidence="6 7">
    <name type="scientific">Novosphingobium marinum</name>
    <dbReference type="NCBI Taxonomy" id="1514948"/>
    <lineage>
        <taxon>Bacteria</taxon>
        <taxon>Pseudomonadati</taxon>
        <taxon>Pseudomonadota</taxon>
        <taxon>Alphaproteobacteria</taxon>
        <taxon>Sphingomonadales</taxon>
        <taxon>Sphingomonadaceae</taxon>
        <taxon>Novosphingobium</taxon>
    </lineage>
</organism>
<keyword evidence="2 5" id="KW-0812">Transmembrane</keyword>
<comment type="caution">
    <text evidence="6">The sequence shown here is derived from an EMBL/GenBank/DDBJ whole genome shotgun (WGS) entry which is preliminary data.</text>
</comment>
<evidence type="ECO:0000256" key="3">
    <source>
        <dbReference type="ARBA" id="ARBA00022989"/>
    </source>
</evidence>
<evidence type="ECO:0000256" key="2">
    <source>
        <dbReference type="ARBA" id="ARBA00022692"/>
    </source>
</evidence>
<feature type="transmembrane region" description="Helical" evidence="5">
    <location>
        <begin position="191"/>
        <end position="216"/>
    </location>
</feature>
<feature type="transmembrane region" description="Helical" evidence="5">
    <location>
        <begin position="135"/>
        <end position="158"/>
    </location>
</feature>
<keyword evidence="7" id="KW-1185">Reference proteome</keyword>
<sequence length="232" mass="24748">MLHAFALALGQLADPRVLRILLKCVVVTLLLFAAIGTVAWYGLDALFATGGLTDTAFAGAGGVRGIAAVILVVIGGWLLWRILALAVLQFYADEVVLAVEARHYPHAMANARTLGWREELANGLRGAIRALAVNLLVLPVALLLLVTGVGTAILFWLVNAVLLGRELTEMVWQRHRHDPAEGLPLSRLERFVMGGIVAGLLIVPVANLLAPVLGAAMAAHLFHRKKVPAHAP</sequence>
<keyword evidence="4 5" id="KW-0472">Membrane</keyword>
<evidence type="ECO:0000313" key="6">
    <source>
        <dbReference type="EMBL" id="NYH95590.1"/>
    </source>
</evidence>
<dbReference type="EMBL" id="JACBZF010000003">
    <property type="protein sequence ID" value="NYH95590.1"/>
    <property type="molecule type" value="Genomic_DNA"/>
</dbReference>
<dbReference type="RefSeq" id="WP_179407508.1">
    <property type="nucleotide sequence ID" value="NZ_BMGF01000003.1"/>
</dbReference>
<gene>
    <name evidence="6" type="ORF">FHS75_001919</name>
</gene>
<protein>
    <submittedName>
        <fullName evidence="6">Uncharacterized protein involved in cysteine biosynthesis</fullName>
    </submittedName>
</protein>
<dbReference type="Proteomes" id="UP000522081">
    <property type="component" value="Unassembled WGS sequence"/>
</dbReference>
<evidence type="ECO:0000256" key="4">
    <source>
        <dbReference type="ARBA" id="ARBA00023136"/>
    </source>
</evidence>
<name>A0A7Y9XW67_9SPHN</name>
<proteinExistence type="predicted"/>
<dbReference type="Pfam" id="PF07264">
    <property type="entry name" value="EI24"/>
    <property type="match status" value="1"/>
</dbReference>